<sequence length="294" mass="32984">MGSSSSGAMKGEMFPTEKHLPTSYFGQNIRHEARLDIARFRLCRANFTNCIYLYDTPETNTAHVRYAPLCLIFLLSRELQLRGPLAPCKYKAWALRSYWTYPYSDTTQTKDGEQDFRHGISPLAGSHTTQPHPRGFVNSPLLYTTLESVQRHLLEESSRYHMGPSRLDHSPTYISSPRCTLCCSTCETSGTYARPYGSCGRRRSANSPCTSTRSLLAQSIPIRLQPRSESLLKRNMRQLNGLLVLGRGEGGENPERHGCHGDVDTYIRPSASKRASPPLRTTLCITCCRGKCGQ</sequence>
<comment type="caution">
    <text evidence="1">The sequence shown here is derived from an EMBL/GenBank/DDBJ whole genome shotgun (WGS) entry which is preliminary data.</text>
</comment>
<evidence type="ECO:0000313" key="2">
    <source>
        <dbReference type="Proteomes" id="UP000736672"/>
    </source>
</evidence>
<gene>
    <name evidence="1" type="ORF">B0J15DRAFT_473951</name>
</gene>
<dbReference type="EMBL" id="JAGTJS010000001">
    <property type="protein sequence ID" value="KAH7274997.1"/>
    <property type="molecule type" value="Genomic_DNA"/>
</dbReference>
<reference evidence="1" key="1">
    <citation type="journal article" date="2021" name="Nat. Commun.">
        <title>Genetic determinants of endophytism in the Arabidopsis root mycobiome.</title>
        <authorList>
            <person name="Mesny F."/>
            <person name="Miyauchi S."/>
            <person name="Thiergart T."/>
            <person name="Pickel B."/>
            <person name="Atanasova L."/>
            <person name="Karlsson M."/>
            <person name="Huettel B."/>
            <person name="Barry K.W."/>
            <person name="Haridas S."/>
            <person name="Chen C."/>
            <person name="Bauer D."/>
            <person name="Andreopoulos W."/>
            <person name="Pangilinan J."/>
            <person name="LaButti K."/>
            <person name="Riley R."/>
            <person name="Lipzen A."/>
            <person name="Clum A."/>
            <person name="Drula E."/>
            <person name="Henrissat B."/>
            <person name="Kohler A."/>
            <person name="Grigoriev I.V."/>
            <person name="Martin F.M."/>
            <person name="Hacquard S."/>
        </authorList>
    </citation>
    <scope>NUCLEOTIDE SEQUENCE</scope>
    <source>
        <strain evidence="1">FSSC 5 MPI-SDFR-AT-0091</strain>
    </source>
</reference>
<organism evidence="1 2">
    <name type="scientific">Fusarium solani</name>
    <name type="common">Filamentous fungus</name>
    <dbReference type="NCBI Taxonomy" id="169388"/>
    <lineage>
        <taxon>Eukaryota</taxon>
        <taxon>Fungi</taxon>
        <taxon>Dikarya</taxon>
        <taxon>Ascomycota</taxon>
        <taxon>Pezizomycotina</taxon>
        <taxon>Sordariomycetes</taxon>
        <taxon>Hypocreomycetidae</taxon>
        <taxon>Hypocreales</taxon>
        <taxon>Nectriaceae</taxon>
        <taxon>Fusarium</taxon>
        <taxon>Fusarium solani species complex</taxon>
    </lineage>
</organism>
<accession>A0A9P9L6A1</accession>
<keyword evidence="2" id="KW-1185">Reference proteome</keyword>
<proteinExistence type="predicted"/>
<name>A0A9P9L6A1_FUSSL</name>
<dbReference type="AlphaFoldDB" id="A0A9P9L6A1"/>
<evidence type="ECO:0000313" key="1">
    <source>
        <dbReference type="EMBL" id="KAH7274997.1"/>
    </source>
</evidence>
<protein>
    <submittedName>
        <fullName evidence="1">Uncharacterized protein</fullName>
    </submittedName>
</protein>
<dbReference type="Proteomes" id="UP000736672">
    <property type="component" value="Unassembled WGS sequence"/>
</dbReference>